<keyword evidence="12" id="KW-1185">Reference proteome</keyword>
<name>A0A8J2RJ57_9CRUS</name>
<dbReference type="PROSITE" id="PS50812">
    <property type="entry name" value="PWWP"/>
    <property type="match status" value="1"/>
</dbReference>
<dbReference type="Proteomes" id="UP000789390">
    <property type="component" value="Unassembled WGS sequence"/>
</dbReference>
<feature type="compositionally biased region" description="Low complexity" evidence="7">
    <location>
        <begin position="681"/>
        <end position="702"/>
    </location>
</feature>
<evidence type="ECO:0000256" key="5">
    <source>
        <dbReference type="PROSITE-ProRule" id="PRU00035"/>
    </source>
</evidence>
<dbReference type="PRINTS" id="PR00503">
    <property type="entry name" value="BROMODOMAIN"/>
</dbReference>
<dbReference type="InterPro" id="IPR000313">
    <property type="entry name" value="PWWP_dom"/>
</dbReference>
<dbReference type="SMART" id="SM00297">
    <property type="entry name" value="BROMO"/>
    <property type="match status" value="1"/>
</dbReference>
<dbReference type="InterPro" id="IPR044075">
    <property type="entry name" value="PRKCBP1_PHD"/>
</dbReference>
<dbReference type="Gene3D" id="3.30.40.10">
    <property type="entry name" value="Zinc/RING finger domain, C3HC4 (zinc finger)"/>
    <property type="match status" value="1"/>
</dbReference>
<dbReference type="PROSITE" id="PS50016">
    <property type="entry name" value="ZF_PHD_2"/>
    <property type="match status" value="1"/>
</dbReference>
<evidence type="ECO:0000313" key="11">
    <source>
        <dbReference type="EMBL" id="CAH0100786.1"/>
    </source>
</evidence>
<dbReference type="GO" id="GO:0003714">
    <property type="term" value="F:transcription corepressor activity"/>
    <property type="evidence" value="ECO:0007669"/>
    <property type="project" value="TreeGrafter"/>
</dbReference>
<dbReference type="CDD" id="cd15538">
    <property type="entry name" value="PHD_PRKCBP1"/>
    <property type="match status" value="1"/>
</dbReference>
<dbReference type="Pfam" id="PF00439">
    <property type="entry name" value="Bromodomain"/>
    <property type="match status" value="1"/>
</dbReference>
<dbReference type="SUPFAM" id="SSF57903">
    <property type="entry name" value="FYVE/PHD zinc finger"/>
    <property type="match status" value="1"/>
</dbReference>
<feature type="compositionally biased region" description="Polar residues" evidence="7">
    <location>
        <begin position="189"/>
        <end position="214"/>
    </location>
</feature>
<feature type="compositionally biased region" description="Acidic residues" evidence="7">
    <location>
        <begin position="151"/>
        <end position="160"/>
    </location>
</feature>
<feature type="compositionally biased region" description="Acidic residues" evidence="7">
    <location>
        <begin position="78"/>
        <end position="100"/>
    </location>
</feature>
<dbReference type="GO" id="GO:0008270">
    <property type="term" value="F:zinc ion binding"/>
    <property type="evidence" value="ECO:0007669"/>
    <property type="project" value="UniProtKB-KW"/>
</dbReference>
<evidence type="ECO:0000259" key="9">
    <source>
        <dbReference type="PROSITE" id="PS50016"/>
    </source>
</evidence>
<feature type="compositionally biased region" description="Polar residues" evidence="7">
    <location>
        <begin position="161"/>
        <end position="179"/>
    </location>
</feature>
<comment type="caution">
    <text evidence="11">The sequence shown here is derived from an EMBL/GenBank/DDBJ whole genome shotgun (WGS) entry which is preliminary data.</text>
</comment>
<feature type="region of interest" description="Disordered" evidence="7">
    <location>
        <begin position="27"/>
        <end position="214"/>
    </location>
</feature>
<keyword evidence="1" id="KW-0479">Metal-binding</keyword>
<evidence type="ECO:0000256" key="3">
    <source>
        <dbReference type="ARBA" id="ARBA00022833"/>
    </source>
</evidence>
<feature type="compositionally biased region" description="Polar residues" evidence="7">
    <location>
        <begin position="868"/>
        <end position="882"/>
    </location>
</feature>
<feature type="region of interest" description="Disordered" evidence="7">
    <location>
        <begin position="831"/>
        <end position="886"/>
    </location>
</feature>
<dbReference type="GO" id="GO:0005737">
    <property type="term" value="C:cytoplasm"/>
    <property type="evidence" value="ECO:0007669"/>
    <property type="project" value="TreeGrafter"/>
</dbReference>
<dbReference type="PANTHER" id="PTHR46453:SF5">
    <property type="entry name" value="PROTEIN KINASE C-BINDING PROTEIN 1 ISOFORM X1"/>
    <property type="match status" value="1"/>
</dbReference>
<dbReference type="PROSITE" id="PS50014">
    <property type="entry name" value="BROMODOMAIN_2"/>
    <property type="match status" value="1"/>
</dbReference>
<evidence type="ECO:0000313" key="12">
    <source>
        <dbReference type="Proteomes" id="UP000789390"/>
    </source>
</evidence>
<feature type="region of interest" description="Disordered" evidence="7">
    <location>
        <begin position="611"/>
        <end position="666"/>
    </location>
</feature>
<reference evidence="11" key="1">
    <citation type="submission" date="2021-11" db="EMBL/GenBank/DDBJ databases">
        <authorList>
            <person name="Schell T."/>
        </authorList>
    </citation>
    <scope>NUCLEOTIDE SEQUENCE</scope>
    <source>
        <strain evidence="11">M5</strain>
    </source>
</reference>
<keyword evidence="3" id="KW-0862">Zinc</keyword>
<feature type="compositionally biased region" description="Polar residues" evidence="7">
    <location>
        <begin position="27"/>
        <end position="64"/>
    </location>
</feature>
<sequence length="1040" mass="114182">MDNAAPADVINESLSEKVMEDVGLMSSKLNSETSETADNVASTCENLSSLSPMDDNLQLNGDEQSQIDDEVQSLFIAEDSDESEEDDVDEEDEEMPELVDSDGTGIVTGTKEDDGTTGETSDEEAPPAIIPNHGSTMKEASKNVDSFSGETENDQQEDDLQSLTDKGDQNQNSKLQGTPSAALRRSSRTSKLPISPSPNDVSLSAGRTTRSQINPEIIAKQKSFMHKYQIAVKSSMDSYVRSATSEVEQVKVDQQATKRKWEDTGGSDSVHSPHSSPVQEKKNKKSITSTSSSASTPSTKVGSHFMELQNKTFTRHDTFCWVCHTDGQVLECRQCPRVFHQRCVQLQSPIPANWVCTECCSVRNAEKHNHIEMDQLTEMLNFAMERIKSVADAQPFFKPVDTEEFPHYTEYIVSPVDISQLEEKIVQRSYNSTRAFLADFRWILHNCIIFNSSHSKLTSTARTLMKVCKHEMAEIDTCADCYVHAHTKRETWFLEPCQRPHLLLWAKLKGFPHWPAKAMKANKEGNVDVRFFGAHDRAWVPAKDCFLYSREMPMQLKNQRKANLIASVEEVDQHIKKLVERYGSFAYPSPRTAYNPNKEDEQLQQLIPGYKVSEHSQSSLCKSDRVGESGEAESMNSDSDAGDAADNDLIPQANLPEGDRTEENRSEGRDFLAMLQLAPRTAEAATPRTATPTSTSASPTPSQIMTPITVSKQSTPNTTLTAAVKVRVKNSKTARVANTKTNCGETVEDALAKNSSVPTNDSSVGEAACEIIKLTKPQIASPPRRSSTSKEILSVKMEPADYLEEDDDSCSVAGSKTCSISLAIDNVVGNYKPPVVVKPKPEASTKSTPKSLGKSTSSKPSGSKPSTQKLSARSTPKTTPNRSPAVKIVSSRVTKMDAKTNRRLIGDDEDEDLDPAMYLDPTITITLINNDEKKQLASTLMIRVLALNALGENVSITVVPKRKMGSTPAGGARSKENEAVEQPMVIEVDPVALQKARAPTQPAKARKSFPAKTRQPGHSGQSSSQKSSQKTPRTTYGVDS</sequence>
<dbReference type="InterPro" id="IPR019786">
    <property type="entry name" value="Zinc_finger_PHD-type_CS"/>
</dbReference>
<dbReference type="InterPro" id="IPR001487">
    <property type="entry name" value="Bromodomain"/>
</dbReference>
<dbReference type="Gene3D" id="2.30.30.140">
    <property type="match status" value="1"/>
</dbReference>
<dbReference type="SUPFAM" id="SSF47370">
    <property type="entry name" value="Bromodomain"/>
    <property type="match status" value="1"/>
</dbReference>
<evidence type="ECO:0000259" key="8">
    <source>
        <dbReference type="PROSITE" id="PS50014"/>
    </source>
</evidence>
<dbReference type="SMART" id="SM00293">
    <property type="entry name" value="PWWP"/>
    <property type="match status" value="1"/>
</dbReference>
<evidence type="ECO:0008006" key="13">
    <source>
        <dbReference type="Google" id="ProtNLM"/>
    </source>
</evidence>
<evidence type="ECO:0000256" key="4">
    <source>
        <dbReference type="ARBA" id="ARBA00023117"/>
    </source>
</evidence>
<evidence type="ECO:0000256" key="6">
    <source>
        <dbReference type="PROSITE-ProRule" id="PRU00146"/>
    </source>
</evidence>
<evidence type="ECO:0000256" key="7">
    <source>
        <dbReference type="SAM" id="MobiDB-lite"/>
    </source>
</evidence>
<feature type="compositionally biased region" description="Low complexity" evidence="7">
    <location>
        <begin position="832"/>
        <end position="867"/>
    </location>
</feature>
<feature type="region of interest" description="Disordered" evidence="7">
    <location>
        <begin position="963"/>
        <end position="1040"/>
    </location>
</feature>
<feature type="region of interest" description="Disordered" evidence="7">
    <location>
        <begin position="681"/>
        <end position="704"/>
    </location>
</feature>
<dbReference type="SMART" id="SM00249">
    <property type="entry name" value="PHD"/>
    <property type="match status" value="1"/>
</dbReference>
<dbReference type="Gene3D" id="1.20.920.10">
    <property type="entry name" value="Bromodomain-like"/>
    <property type="match status" value="1"/>
</dbReference>
<dbReference type="PROSITE" id="PS01359">
    <property type="entry name" value="ZF_PHD_1"/>
    <property type="match status" value="1"/>
</dbReference>
<dbReference type="InterPro" id="IPR013083">
    <property type="entry name" value="Znf_RING/FYVE/PHD"/>
</dbReference>
<dbReference type="InterPro" id="IPR036427">
    <property type="entry name" value="Bromodomain-like_sf"/>
</dbReference>
<evidence type="ECO:0000256" key="2">
    <source>
        <dbReference type="ARBA" id="ARBA00022771"/>
    </source>
</evidence>
<protein>
    <recommendedName>
        <fullName evidence="13">Protein kinase C-binding protein 1</fullName>
    </recommendedName>
</protein>
<feature type="compositionally biased region" description="Basic and acidic residues" evidence="7">
    <location>
        <begin position="657"/>
        <end position="666"/>
    </location>
</feature>
<gene>
    <name evidence="11" type="ORF">DGAL_LOCUS3074</name>
</gene>
<feature type="compositionally biased region" description="Polar residues" evidence="7">
    <location>
        <begin position="245"/>
        <end position="255"/>
    </location>
</feature>
<feature type="domain" description="PWWP" evidence="10">
    <location>
        <begin position="500"/>
        <end position="551"/>
    </location>
</feature>
<dbReference type="AlphaFoldDB" id="A0A8J2RJ57"/>
<dbReference type="InterPro" id="IPR019787">
    <property type="entry name" value="Znf_PHD-finger"/>
</dbReference>
<dbReference type="GO" id="GO:0005634">
    <property type="term" value="C:nucleus"/>
    <property type="evidence" value="ECO:0007669"/>
    <property type="project" value="TreeGrafter"/>
</dbReference>
<feature type="compositionally biased region" description="Low complexity" evidence="7">
    <location>
        <begin position="1019"/>
        <end position="1030"/>
    </location>
</feature>
<dbReference type="Pfam" id="PF00855">
    <property type="entry name" value="PWWP"/>
    <property type="match status" value="1"/>
</dbReference>
<proteinExistence type="predicted"/>
<evidence type="ECO:0000256" key="1">
    <source>
        <dbReference type="ARBA" id="ARBA00022723"/>
    </source>
</evidence>
<keyword evidence="4 5" id="KW-0103">Bromodomain</keyword>
<dbReference type="InterPro" id="IPR011011">
    <property type="entry name" value="Znf_FYVE_PHD"/>
</dbReference>
<evidence type="ECO:0000259" key="10">
    <source>
        <dbReference type="PROSITE" id="PS50812"/>
    </source>
</evidence>
<accession>A0A8J2RJ57</accession>
<dbReference type="PANTHER" id="PTHR46453">
    <property type="entry name" value="PROTEIN KINASE C-BINDING PROTEIN 1"/>
    <property type="match status" value="1"/>
</dbReference>
<dbReference type="EMBL" id="CAKKLH010000045">
    <property type="protein sequence ID" value="CAH0100786.1"/>
    <property type="molecule type" value="Genomic_DNA"/>
</dbReference>
<organism evidence="11 12">
    <name type="scientific">Daphnia galeata</name>
    <dbReference type="NCBI Taxonomy" id="27404"/>
    <lineage>
        <taxon>Eukaryota</taxon>
        <taxon>Metazoa</taxon>
        <taxon>Ecdysozoa</taxon>
        <taxon>Arthropoda</taxon>
        <taxon>Crustacea</taxon>
        <taxon>Branchiopoda</taxon>
        <taxon>Diplostraca</taxon>
        <taxon>Cladocera</taxon>
        <taxon>Anomopoda</taxon>
        <taxon>Daphniidae</taxon>
        <taxon>Daphnia</taxon>
    </lineage>
</organism>
<dbReference type="OrthoDB" id="298344at2759"/>
<dbReference type="CDD" id="cd20160">
    <property type="entry name" value="PWWP_PRKCBP1"/>
    <property type="match status" value="1"/>
</dbReference>
<dbReference type="SUPFAM" id="SSF63748">
    <property type="entry name" value="Tudor/PWWP/MBT"/>
    <property type="match status" value="1"/>
</dbReference>
<feature type="domain" description="PHD-type" evidence="9">
    <location>
        <begin position="317"/>
        <end position="362"/>
    </location>
</feature>
<keyword evidence="2 6" id="KW-0863">Zinc-finger</keyword>
<feature type="compositionally biased region" description="Low complexity" evidence="7">
    <location>
        <begin position="266"/>
        <end position="278"/>
    </location>
</feature>
<feature type="compositionally biased region" description="Low complexity" evidence="7">
    <location>
        <begin position="286"/>
        <end position="300"/>
    </location>
</feature>
<dbReference type="InterPro" id="IPR001965">
    <property type="entry name" value="Znf_PHD"/>
</dbReference>
<feature type="domain" description="Bromo" evidence="8">
    <location>
        <begin position="388"/>
        <end position="458"/>
    </location>
</feature>
<feature type="region of interest" description="Disordered" evidence="7">
    <location>
        <begin position="245"/>
        <end position="300"/>
    </location>
</feature>